<dbReference type="RefSeq" id="WP_133620956.1">
    <property type="nucleotide sequence ID" value="NZ_SNZE01000018.1"/>
</dbReference>
<dbReference type="InterPro" id="IPR029058">
    <property type="entry name" value="AB_hydrolase_fold"/>
</dbReference>
<reference evidence="1 2" key="1">
    <citation type="submission" date="2019-03" db="EMBL/GenBank/DDBJ databases">
        <title>Genomic Encyclopedia of Type Strains, Phase IV (KMG-IV): sequencing the most valuable type-strain genomes for metagenomic binning, comparative biology and taxonomic classification.</title>
        <authorList>
            <person name="Goeker M."/>
        </authorList>
    </citation>
    <scope>NUCLEOTIDE SEQUENCE [LARGE SCALE GENOMIC DNA]</scope>
    <source>
        <strain evidence="1 2">DSM 102852</strain>
    </source>
</reference>
<accession>A0A4R6Y5S3</accession>
<organism evidence="1 2">
    <name type="scientific">Hydromonas duriensis</name>
    <dbReference type="NCBI Taxonomy" id="1527608"/>
    <lineage>
        <taxon>Bacteria</taxon>
        <taxon>Pseudomonadati</taxon>
        <taxon>Pseudomonadota</taxon>
        <taxon>Betaproteobacteria</taxon>
        <taxon>Burkholderiales</taxon>
        <taxon>Burkholderiaceae</taxon>
        <taxon>Hydromonas</taxon>
    </lineage>
</organism>
<comment type="caution">
    <text evidence="1">The sequence shown here is derived from an EMBL/GenBank/DDBJ whole genome shotgun (WGS) entry which is preliminary data.</text>
</comment>
<evidence type="ECO:0008006" key="3">
    <source>
        <dbReference type="Google" id="ProtNLM"/>
    </source>
</evidence>
<dbReference type="Proteomes" id="UP000294480">
    <property type="component" value="Unassembled WGS sequence"/>
</dbReference>
<protein>
    <recommendedName>
        <fullName evidence="3">PGAP1-like protein</fullName>
    </recommendedName>
</protein>
<sequence length="664" mass="73791">MSTDDGLKEIELTQVYGGAMAAEMALTKESDTQKLKAHVPKYVIPVVFVHGIMAGNLRLSKEQQKALNTTQEFAWQPDSLLDGWGTMASIFEILAGFIGAGRLLEIGQAQRIMSSNSKERQINFDPAQVRIDTYCPDDDLMKFDTSGQADKRQSAIQNINIPPYLKNDLIKSDITKRKTKAEQKARWRGWGEAVFAKGAGYEVPLKELEFRLSNRMKNGKATKLWKKNGEEPSLLFTRDGSSYEWDPIVNKEEFDKKLEMLQILDKDPQTWNQPLAGHPMFSHKGPTEGPVTEDELKKLEDVFMPVHSLGYNWLQSNAKSGMDVAKRIEKLIAHYNEHTHMKCEHVIILSHSMGGYVTRAALHPAMGNLQDKVLGVYHNVMPTVGAAMTYRRMRTGTGSKGISGYGLNKVLGPTGEDVTAIMINAPAAIEMLPNIEYGMRYAESVGGTEGWVKVRLAGKVIGSFPESPATNPFDSIYSETEDKWWRLINPKWVNPAEQKGTLVNGQYGLLGAQEAFYRIMKAQDVLNQLWTVTPKNSFASYGANATSKLLAYGSVTWDVVGGVLPVGVSPNPRDWRLVADAESGDEITVEHNGQRFKLKIAALEDIGEEMVPSFSAAAVKTTRGKWVQQHYDHGCSYDFSNTLGAALYSLVKIANEAEYVKNPT</sequence>
<name>A0A4R6Y5S3_9BURK</name>
<dbReference type="EMBL" id="SNZE01000018">
    <property type="protein sequence ID" value="TDR30682.1"/>
    <property type="molecule type" value="Genomic_DNA"/>
</dbReference>
<evidence type="ECO:0000313" key="2">
    <source>
        <dbReference type="Proteomes" id="UP000294480"/>
    </source>
</evidence>
<keyword evidence="2" id="KW-1185">Reference proteome</keyword>
<dbReference type="AlphaFoldDB" id="A0A4R6Y5S3"/>
<dbReference type="Gene3D" id="3.40.50.1820">
    <property type="entry name" value="alpha/beta hydrolase"/>
    <property type="match status" value="1"/>
</dbReference>
<evidence type="ECO:0000313" key="1">
    <source>
        <dbReference type="EMBL" id="TDR30682.1"/>
    </source>
</evidence>
<gene>
    <name evidence="1" type="ORF">DFR44_11831</name>
</gene>
<proteinExistence type="predicted"/>
<dbReference type="OrthoDB" id="9814331at2"/>